<gene>
    <name evidence="1" type="ORF">QIS96_31460</name>
</gene>
<sequence length="47" mass="5344">MSVQEYRALHGTPYESWPAHDIEVLLDLIDYEQEHPVLALPAGGEPR</sequence>
<organism evidence="1 2">
    <name type="scientific">Streptomyces cavernicola</name>
    <dbReference type="NCBI Taxonomy" id="3043613"/>
    <lineage>
        <taxon>Bacteria</taxon>
        <taxon>Bacillati</taxon>
        <taxon>Actinomycetota</taxon>
        <taxon>Actinomycetes</taxon>
        <taxon>Kitasatosporales</taxon>
        <taxon>Streptomycetaceae</taxon>
        <taxon>Streptomyces</taxon>
    </lineage>
</organism>
<proteinExistence type="predicted"/>
<reference evidence="1 2" key="1">
    <citation type="submission" date="2023-05" db="EMBL/GenBank/DDBJ databases">
        <title>Draft genome sequence of Streptomyces sp. B-S-A6 isolated from a cave soil in Thailand.</title>
        <authorList>
            <person name="Chamroensaksri N."/>
            <person name="Muangham S."/>
        </authorList>
    </citation>
    <scope>NUCLEOTIDE SEQUENCE [LARGE SCALE GENOMIC DNA]</scope>
    <source>
        <strain evidence="1 2">B-S-A6</strain>
    </source>
</reference>
<dbReference type="Proteomes" id="UP001223978">
    <property type="component" value="Unassembled WGS sequence"/>
</dbReference>
<dbReference type="EMBL" id="JASCIQ010000044">
    <property type="protein sequence ID" value="MDI3408324.1"/>
    <property type="molecule type" value="Genomic_DNA"/>
</dbReference>
<evidence type="ECO:0000313" key="2">
    <source>
        <dbReference type="Proteomes" id="UP001223978"/>
    </source>
</evidence>
<comment type="caution">
    <text evidence="1">The sequence shown here is derived from an EMBL/GenBank/DDBJ whole genome shotgun (WGS) entry which is preliminary data.</text>
</comment>
<keyword evidence="2" id="KW-1185">Reference proteome</keyword>
<accession>A0ABT6SKE0</accession>
<dbReference type="RefSeq" id="WP_282546234.1">
    <property type="nucleotide sequence ID" value="NZ_JASCIQ010000044.1"/>
</dbReference>
<name>A0ABT6SKE0_9ACTN</name>
<evidence type="ECO:0000313" key="1">
    <source>
        <dbReference type="EMBL" id="MDI3408324.1"/>
    </source>
</evidence>
<protein>
    <submittedName>
        <fullName evidence="1">Uncharacterized protein</fullName>
    </submittedName>
</protein>